<proteinExistence type="predicted"/>
<accession>A0ACC1Q8H1</accession>
<evidence type="ECO:0000313" key="2">
    <source>
        <dbReference type="Proteomes" id="UP001144978"/>
    </source>
</evidence>
<dbReference type="EMBL" id="JANSHE010000313">
    <property type="protein sequence ID" value="KAJ3012678.1"/>
    <property type="molecule type" value="Genomic_DNA"/>
</dbReference>
<comment type="caution">
    <text evidence="1">The sequence shown here is derived from an EMBL/GenBank/DDBJ whole genome shotgun (WGS) entry which is preliminary data.</text>
</comment>
<sequence>MASSINLPDFDFSNAGGEDYDEDEEYEEGEGGEEYDEGEDIDAEAEEMARRLGDQLLADIAKAQAEAAAAASNAAGSAASAPPAQNHEQHAQTEASQPSPYRKKQDAALLTMKAILAFASKNPVVESAMSTSQVPGAEGANLLDVFNRCISSSTISKPLARTLTEIVLSLAKSEVLFGSLRNSDAPAIQLDKGKRKRDQADVWRSGTKGRGSCC</sequence>
<dbReference type="Proteomes" id="UP001144978">
    <property type="component" value="Unassembled WGS sequence"/>
</dbReference>
<protein>
    <submittedName>
        <fullName evidence="1">Uncharacterized protein</fullName>
    </submittedName>
</protein>
<gene>
    <name evidence="1" type="ORF">NUW54_g1801</name>
</gene>
<reference evidence="1" key="1">
    <citation type="submission" date="2022-08" db="EMBL/GenBank/DDBJ databases">
        <title>Genome Sequence of Pycnoporus sanguineus.</title>
        <authorList>
            <person name="Buettner E."/>
        </authorList>
    </citation>
    <scope>NUCLEOTIDE SEQUENCE</scope>
    <source>
        <strain evidence="1">CG-C14</strain>
    </source>
</reference>
<name>A0ACC1Q8H1_9APHY</name>
<organism evidence="1 2">
    <name type="scientific">Trametes sanguinea</name>
    <dbReference type="NCBI Taxonomy" id="158606"/>
    <lineage>
        <taxon>Eukaryota</taxon>
        <taxon>Fungi</taxon>
        <taxon>Dikarya</taxon>
        <taxon>Basidiomycota</taxon>
        <taxon>Agaricomycotina</taxon>
        <taxon>Agaricomycetes</taxon>
        <taxon>Polyporales</taxon>
        <taxon>Polyporaceae</taxon>
        <taxon>Trametes</taxon>
    </lineage>
</organism>
<keyword evidence="2" id="KW-1185">Reference proteome</keyword>
<evidence type="ECO:0000313" key="1">
    <source>
        <dbReference type="EMBL" id="KAJ3012678.1"/>
    </source>
</evidence>